<proteinExistence type="predicted"/>
<evidence type="ECO:0000313" key="2">
    <source>
        <dbReference type="EMBL" id="SJL08043.1"/>
    </source>
</evidence>
<sequence>MTPLASSSHRHLASLANFPVPGNLFDGRVSELGGEESDEFFEVWESESGLFSIPPVFGRSFEVRGGEGNHEGQERKVGGKYLEDWEGLIIIGFMPKKAALSSAMLTGLGTGSGCPRPGGGLGIDHRSSRSQRGQ</sequence>
<dbReference type="AlphaFoldDB" id="A0A284RH07"/>
<dbReference type="Proteomes" id="UP000219338">
    <property type="component" value="Unassembled WGS sequence"/>
</dbReference>
<gene>
    <name evidence="2" type="ORF">ARMOST_11402</name>
</gene>
<protein>
    <submittedName>
        <fullName evidence="2">Uncharacterized protein</fullName>
    </submittedName>
</protein>
<feature type="compositionally biased region" description="Gly residues" evidence="1">
    <location>
        <begin position="109"/>
        <end position="122"/>
    </location>
</feature>
<reference evidence="3" key="1">
    <citation type="journal article" date="2017" name="Nat. Ecol. Evol.">
        <title>Genome expansion and lineage-specific genetic innovations in the forest pathogenic fungi Armillaria.</title>
        <authorList>
            <person name="Sipos G."/>
            <person name="Prasanna A.N."/>
            <person name="Walter M.C."/>
            <person name="O'Connor E."/>
            <person name="Balint B."/>
            <person name="Krizsan K."/>
            <person name="Kiss B."/>
            <person name="Hess J."/>
            <person name="Varga T."/>
            <person name="Slot J."/>
            <person name="Riley R."/>
            <person name="Boka B."/>
            <person name="Rigling D."/>
            <person name="Barry K."/>
            <person name="Lee J."/>
            <person name="Mihaltcheva S."/>
            <person name="LaButti K."/>
            <person name="Lipzen A."/>
            <person name="Waldron R."/>
            <person name="Moloney N.M."/>
            <person name="Sperisen C."/>
            <person name="Kredics L."/>
            <person name="Vagvoelgyi C."/>
            <person name="Patrignani A."/>
            <person name="Fitzpatrick D."/>
            <person name="Nagy I."/>
            <person name="Doyle S."/>
            <person name="Anderson J.B."/>
            <person name="Grigoriev I.V."/>
            <person name="Gueldener U."/>
            <person name="Muensterkoetter M."/>
            <person name="Nagy L.G."/>
        </authorList>
    </citation>
    <scope>NUCLEOTIDE SEQUENCE [LARGE SCALE GENOMIC DNA]</scope>
    <source>
        <strain evidence="3">C18/9</strain>
    </source>
</reference>
<keyword evidence="3" id="KW-1185">Reference proteome</keyword>
<name>A0A284RH07_ARMOS</name>
<dbReference type="EMBL" id="FUEG01000009">
    <property type="protein sequence ID" value="SJL08043.1"/>
    <property type="molecule type" value="Genomic_DNA"/>
</dbReference>
<organism evidence="2 3">
    <name type="scientific">Armillaria ostoyae</name>
    <name type="common">Armillaria root rot fungus</name>
    <dbReference type="NCBI Taxonomy" id="47428"/>
    <lineage>
        <taxon>Eukaryota</taxon>
        <taxon>Fungi</taxon>
        <taxon>Dikarya</taxon>
        <taxon>Basidiomycota</taxon>
        <taxon>Agaricomycotina</taxon>
        <taxon>Agaricomycetes</taxon>
        <taxon>Agaricomycetidae</taxon>
        <taxon>Agaricales</taxon>
        <taxon>Marasmiineae</taxon>
        <taxon>Physalacriaceae</taxon>
        <taxon>Armillaria</taxon>
    </lineage>
</organism>
<evidence type="ECO:0000256" key="1">
    <source>
        <dbReference type="SAM" id="MobiDB-lite"/>
    </source>
</evidence>
<evidence type="ECO:0000313" key="3">
    <source>
        <dbReference type="Proteomes" id="UP000219338"/>
    </source>
</evidence>
<accession>A0A284RH07</accession>
<feature type="region of interest" description="Disordered" evidence="1">
    <location>
        <begin position="109"/>
        <end position="134"/>
    </location>
</feature>